<reference evidence="1" key="1">
    <citation type="submission" date="2023-10" db="EMBL/GenBank/DDBJ databases">
        <title>Screening of Alkalihalophilus pseudofirmusBZ-TG-HK211 and Its Alleviation of Salt Stress on Rapeseed Growth.</title>
        <authorList>
            <person name="Zhao B."/>
            <person name="Guo T."/>
        </authorList>
    </citation>
    <scope>NUCLEOTIDE SEQUENCE</scope>
    <source>
        <strain evidence="1">BZ-TG-HK211</strain>
    </source>
</reference>
<evidence type="ECO:0000313" key="1">
    <source>
        <dbReference type="EMBL" id="MDV2887044.1"/>
    </source>
</evidence>
<comment type="caution">
    <text evidence="1">The sequence shown here is derived from an EMBL/GenBank/DDBJ whole genome shotgun (WGS) entry which is preliminary data.</text>
</comment>
<dbReference type="Gene3D" id="4.10.280.10">
    <property type="entry name" value="Helix-loop-helix DNA-binding domain"/>
    <property type="match status" value="1"/>
</dbReference>
<dbReference type="GO" id="GO:0046983">
    <property type="term" value="F:protein dimerization activity"/>
    <property type="evidence" value="ECO:0007669"/>
    <property type="project" value="InterPro"/>
</dbReference>
<dbReference type="InterPro" id="IPR018540">
    <property type="entry name" value="Spo0E-like"/>
</dbReference>
<protein>
    <submittedName>
        <fullName evidence="1">Aspartyl-phosphate phosphatase Spo0E family protein</fullName>
    </submittedName>
</protein>
<dbReference type="AlphaFoldDB" id="A0AAJ2NR03"/>
<evidence type="ECO:0000313" key="2">
    <source>
        <dbReference type="Proteomes" id="UP001285636"/>
    </source>
</evidence>
<sequence length="57" mass="6794">MLMMTCSHNDLLYQIEAARHKLNELAQTMPLHSELIVWQSQHLDELLNEYDLLLKEE</sequence>
<dbReference type="RefSeq" id="WP_012957183.1">
    <property type="nucleotide sequence ID" value="NZ_CP117835.1"/>
</dbReference>
<proteinExistence type="predicted"/>
<dbReference type="SUPFAM" id="SSF140500">
    <property type="entry name" value="BAS1536-like"/>
    <property type="match status" value="1"/>
</dbReference>
<dbReference type="Pfam" id="PF09388">
    <property type="entry name" value="SpoOE-like"/>
    <property type="match status" value="1"/>
</dbReference>
<dbReference type="Proteomes" id="UP001285636">
    <property type="component" value="Unassembled WGS sequence"/>
</dbReference>
<dbReference type="InterPro" id="IPR037208">
    <property type="entry name" value="Spo0E-like_sf"/>
</dbReference>
<gene>
    <name evidence="1" type="ORF">RYX45_17810</name>
</gene>
<name>A0AAJ2NR03_ALKPS</name>
<dbReference type="InterPro" id="IPR036638">
    <property type="entry name" value="HLH_DNA-bd_sf"/>
</dbReference>
<dbReference type="EMBL" id="JAWJAY010000007">
    <property type="protein sequence ID" value="MDV2887044.1"/>
    <property type="molecule type" value="Genomic_DNA"/>
</dbReference>
<dbReference type="GO" id="GO:0043937">
    <property type="term" value="P:regulation of sporulation"/>
    <property type="evidence" value="ECO:0007669"/>
    <property type="project" value="InterPro"/>
</dbReference>
<organism evidence="1 2">
    <name type="scientific">Alkalihalophilus pseudofirmus</name>
    <name type="common">Bacillus pseudofirmus</name>
    <dbReference type="NCBI Taxonomy" id="79885"/>
    <lineage>
        <taxon>Bacteria</taxon>
        <taxon>Bacillati</taxon>
        <taxon>Bacillota</taxon>
        <taxon>Bacilli</taxon>
        <taxon>Bacillales</taxon>
        <taxon>Bacillaceae</taxon>
        <taxon>Alkalihalophilus</taxon>
    </lineage>
</organism>
<accession>A0AAJ2NR03</accession>